<feature type="compositionally biased region" description="Low complexity" evidence="1">
    <location>
        <begin position="102"/>
        <end position="111"/>
    </location>
</feature>
<feature type="domain" description="Tf2-1-like SH3-like" evidence="2">
    <location>
        <begin position="215"/>
        <end position="259"/>
    </location>
</feature>
<sequence>MSTADHPQTDGQTERVKRVLVDALKSYAHSFHQWSDCLPMAEIAINNSVQVSTGHTPFYVNAMRHPCVPSVLVAVAPSLTGRGNPVSSKPNEHADISNISAVSTRARTTRSSTDERTVSTPGVDTLNTNKQHIQTGPIENKDAEMNTEFCLTAMDIVQRRQAITQFVQDATAASTDRQKLTTNNNGKGNTNEFKVGILVLLATEILAKHAVSGFGVSKLAPRFFRPFTVLAKHGNAYTLDIPSSMPILQTFCVGRQKPYSQHELSTLGDSAPTPARARRRAFARKSTSPRGRPAHSRRSARSGRSGPLTGPAPASMRQARTSGGVQRRPSDQRSLADQTRGVYPSPPHPL</sequence>
<dbReference type="InterPro" id="IPR012337">
    <property type="entry name" value="RNaseH-like_sf"/>
</dbReference>
<dbReference type="SUPFAM" id="SSF53098">
    <property type="entry name" value="Ribonuclease H-like"/>
    <property type="match status" value="1"/>
</dbReference>
<dbReference type="InterPro" id="IPR050951">
    <property type="entry name" value="Retrovirus_Pol_polyprotein"/>
</dbReference>
<organism evidence="3 4">
    <name type="scientific">Phytophthora fragariaefolia</name>
    <dbReference type="NCBI Taxonomy" id="1490495"/>
    <lineage>
        <taxon>Eukaryota</taxon>
        <taxon>Sar</taxon>
        <taxon>Stramenopiles</taxon>
        <taxon>Oomycota</taxon>
        <taxon>Peronosporomycetes</taxon>
        <taxon>Peronosporales</taxon>
        <taxon>Peronosporaceae</taxon>
        <taxon>Phytophthora</taxon>
    </lineage>
</organism>
<keyword evidence="4" id="KW-1185">Reference proteome</keyword>
<dbReference type="Pfam" id="PF24626">
    <property type="entry name" value="SH3_Tf2-1"/>
    <property type="match status" value="1"/>
</dbReference>
<dbReference type="OrthoDB" id="121099at2759"/>
<evidence type="ECO:0000313" key="3">
    <source>
        <dbReference type="EMBL" id="GMF58653.1"/>
    </source>
</evidence>
<dbReference type="GO" id="GO:0003676">
    <property type="term" value="F:nucleic acid binding"/>
    <property type="evidence" value="ECO:0007669"/>
    <property type="project" value="InterPro"/>
</dbReference>
<dbReference type="AlphaFoldDB" id="A0A9W6YC82"/>
<evidence type="ECO:0000259" key="2">
    <source>
        <dbReference type="Pfam" id="PF24626"/>
    </source>
</evidence>
<dbReference type="Gene3D" id="3.30.420.10">
    <property type="entry name" value="Ribonuclease H-like superfamily/Ribonuclease H"/>
    <property type="match status" value="1"/>
</dbReference>
<gene>
    <name evidence="3" type="ORF">Pfra01_002525600</name>
</gene>
<name>A0A9W6YC82_9STRA</name>
<proteinExistence type="predicted"/>
<evidence type="ECO:0000256" key="1">
    <source>
        <dbReference type="SAM" id="MobiDB-lite"/>
    </source>
</evidence>
<dbReference type="PANTHER" id="PTHR37984:SF5">
    <property type="entry name" value="PROTEIN NYNRIN-LIKE"/>
    <property type="match status" value="1"/>
</dbReference>
<feature type="region of interest" description="Disordered" evidence="1">
    <location>
        <begin position="263"/>
        <end position="350"/>
    </location>
</feature>
<comment type="caution">
    <text evidence="3">The sequence shown here is derived from an EMBL/GenBank/DDBJ whole genome shotgun (WGS) entry which is preliminary data.</text>
</comment>
<protein>
    <submittedName>
        <fullName evidence="3">Unnamed protein product</fullName>
    </submittedName>
</protein>
<dbReference type="InterPro" id="IPR036397">
    <property type="entry name" value="RNaseH_sf"/>
</dbReference>
<accession>A0A9W6YC82</accession>
<dbReference type="EMBL" id="BSXT01004703">
    <property type="protein sequence ID" value="GMF58653.1"/>
    <property type="molecule type" value="Genomic_DNA"/>
</dbReference>
<evidence type="ECO:0000313" key="4">
    <source>
        <dbReference type="Proteomes" id="UP001165121"/>
    </source>
</evidence>
<dbReference type="Proteomes" id="UP001165121">
    <property type="component" value="Unassembled WGS sequence"/>
</dbReference>
<feature type="region of interest" description="Disordered" evidence="1">
    <location>
        <begin position="102"/>
        <end position="129"/>
    </location>
</feature>
<feature type="compositionally biased region" description="Basic residues" evidence="1">
    <location>
        <begin position="292"/>
        <end position="301"/>
    </location>
</feature>
<reference evidence="3" key="1">
    <citation type="submission" date="2023-04" db="EMBL/GenBank/DDBJ databases">
        <title>Phytophthora fragariaefolia NBRC 109709.</title>
        <authorList>
            <person name="Ichikawa N."/>
            <person name="Sato H."/>
            <person name="Tonouchi N."/>
        </authorList>
    </citation>
    <scope>NUCLEOTIDE SEQUENCE</scope>
    <source>
        <strain evidence="3">NBRC 109709</strain>
    </source>
</reference>
<dbReference type="PANTHER" id="PTHR37984">
    <property type="entry name" value="PROTEIN CBG26694"/>
    <property type="match status" value="1"/>
</dbReference>
<dbReference type="InterPro" id="IPR056924">
    <property type="entry name" value="SH3_Tf2-1"/>
</dbReference>